<evidence type="ECO:0000256" key="1">
    <source>
        <dbReference type="ARBA" id="ARBA00023015"/>
    </source>
</evidence>
<gene>
    <name evidence="6" type="ORF">SAMN04488105_108126</name>
</gene>
<dbReference type="SMART" id="SM00342">
    <property type="entry name" value="HTH_ARAC"/>
    <property type="match status" value="1"/>
</dbReference>
<dbReference type="InterPro" id="IPR009057">
    <property type="entry name" value="Homeodomain-like_sf"/>
</dbReference>
<dbReference type="GO" id="GO:0003700">
    <property type="term" value="F:DNA-binding transcription factor activity"/>
    <property type="evidence" value="ECO:0007669"/>
    <property type="project" value="InterPro"/>
</dbReference>
<feature type="region of interest" description="Disordered" evidence="4">
    <location>
        <begin position="277"/>
        <end position="310"/>
    </location>
</feature>
<dbReference type="PROSITE" id="PS01124">
    <property type="entry name" value="HTH_ARAC_FAMILY_2"/>
    <property type="match status" value="1"/>
</dbReference>
<dbReference type="PROSITE" id="PS00041">
    <property type="entry name" value="HTH_ARAC_FAMILY_1"/>
    <property type="match status" value="1"/>
</dbReference>
<dbReference type="STRING" id="282683.SAMN04488105_108126"/>
<accession>A0A1G7G4Q2</accession>
<dbReference type="InterPro" id="IPR018060">
    <property type="entry name" value="HTH_AraC"/>
</dbReference>
<dbReference type="OrthoDB" id="9793400at2"/>
<dbReference type="Gene3D" id="1.10.10.60">
    <property type="entry name" value="Homeodomain-like"/>
    <property type="match status" value="2"/>
</dbReference>
<evidence type="ECO:0000313" key="7">
    <source>
        <dbReference type="Proteomes" id="UP000198994"/>
    </source>
</evidence>
<reference evidence="7" key="1">
    <citation type="submission" date="2016-10" db="EMBL/GenBank/DDBJ databases">
        <authorList>
            <person name="Varghese N."/>
            <person name="Submissions S."/>
        </authorList>
    </citation>
    <scope>NUCLEOTIDE SEQUENCE [LARGE SCALE GENOMIC DNA]</scope>
    <source>
        <strain evidence="7">DSM 10146</strain>
    </source>
</reference>
<evidence type="ECO:0000256" key="4">
    <source>
        <dbReference type="SAM" id="MobiDB-lite"/>
    </source>
</evidence>
<keyword evidence="2" id="KW-0238">DNA-binding</keyword>
<dbReference type="AlphaFoldDB" id="A0A1G7G4Q2"/>
<dbReference type="EMBL" id="FNAV01000008">
    <property type="protein sequence ID" value="SDE83146.1"/>
    <property type="molecule type" value="Genomic_DNA"/>
</dbReference>
<dbReference type="InterPro" id="IPR050204">
    <property type="entry name" value="AraC_XylS_family_regulators"/>
</dbReference>
<evidence type="ECO:0000256" key="3">
    <source>
        <dbReference type="ARBA" id="ARBA00023163"/>
    </source>
</evidence>
<feature type="domain" description="HTH araC/xylS-type" evidence="5">
    <location>
        <begin position="187"/>
        <end position="289"/>
    </location>
</feature>
<evidence type="ECO:0000313" key="6">
    <source>
        <dbReference type="EMBL" id="SDE83146.1"/>
    </source>
</evidence>
<dbReference type="InterPro" id="IPR018062">
    <property type="entry name" value="HTH_AraC-typ_CS"/>
</dbReference>
<dbReference type="Proteomes" id="UP000198994">
    <property type="component" value="Unassembled WGS sequence"/>
</dbReference>
<dbReference type="PANTHER" id="PTHR46796">
    <property type="entry name" value="HTH-TYPE TRANSCRIPTIONAL ACTIVATOR RHAS-RELATED"/>
    <property type="match status" value="1"/>
</dbReference>
<name>A0A1G7G4Q2_9RHOB</name>
<protein>
    <submittedName>
        <fullName evidence="6">Transcriptional regulator, AraC family</fullName>
    </submittedName>
</protein>
<proteinExistence type="predicted"/>
<dbReference type="Pfam" id="PF12833">
    <property type="entry name" value="HTH_18"/>
    <property type="match status" value="1"/>
</dbReference>
<dbReference type="SUPFAM" id="SSF46689">
    <property type="entry name" value="Homeodomain-like"/>
    <property type="match status" value="2"/>
</dbReference>
<dbReference type="GO" id="GO:0043565">
    <property type="term" value="F:sequence-specific DNA binding"/>
    <property type="evidence" value="ECO:0007669"/>
    <property type="project" value="InterPro"/>
</dbReference>
<evidence type="ECO:0000259" key="5">
    <source>
        <dbReference type="PROSITE" id="PS01124"/>
    </source>
</evidence>
<organism evidence="6 7">
    <name type="scientific">Salipiger thiooxidans</name>
    <dbReference type="NCBI Taxonomy" id="282683"/>
    <lineage>
        <taxon>Bacteria</taxon>
        <taxon>Pseudomonadati</taxon>
        <taxon>Pseudomonadota</taxon>
        <taxon>Alphaproteobacteria</taxon>
        <taxon>Rhodobacterales</taxon>
        <taxon>Roseobacteraceae</taxon>
        <taxon>Salipiger</taxon>
    </lineage>
</organism>
<evidence type="ECO:0000256" key="2">
    <source>
        <dbReference type="ARBA" id="ARBA00023125"/>
    </source>
</evidence>
<dbReference type="RefSeq" id="WP_089959975.1">
    <property type="nucleotide sequence ID" value="NZ_FNAV01000008.1"/>
</dbReference>
<sequence length="310" mass="33576">MTFMPRMTAETRAIRTLRPLSWRRWPGVIADVWHVHGEAGGGGFYSAPDPRLVVFLGGGESLRLRTSETEPWRDGVGVFYIPAHVPLWSELGRAGGYAHLDLHLDAGPLAQRLHGLAAPRDLATPRLIASAARIEALAAMIADEVQHPGRPDLATDGLLSALLAEVIDLPAPSDAPAPDADRGGVPPRILRRLEAHAREALGRRIPTAELAELAGLSESWLTRGFRQSLGQTPQRWLMGLRLDAAQALMPDAGRSLADIAAATGFADQAHLSRAFRARHGQSPGDWRRQRFVPDPSNPAGSVQATRQIPR</sequence>
<keyword evidence="3" id="KW-0804">Transcription</keyword>
<keyword evidence="1" id="KW-0805">Transcription regulation</keyword>
<feature type="compositionally biased region" description="Polar residues" evidence="4">
    <location>
        <begin position="298"/>
        <end position="310"/>
    </location>
</feature>
<keyword evidence="7" id="KW-1185">Reference proteome</keyword>